<dbReference type="GO" id="GO:0015252">
    <property type="term" value="F:proton channel activity"/>
    <property type="evidence" value="ECO:0007669"/>
    <property type="project" value="InterPro"/>
</dbReference>
<evidence type="ECO:0000256" key="2">
    <source>
        <dbReference type="ARBA" id="ARBA00006920"/>
    </source>
</evidence>
<dbReference type="OrthoDB" id="7626281at2"/>
<evidence type="ECO:0000256" key="11">
    <source>
        <dbReference type="ARBA" id="ARBA00023303"/>
    </source>
</evidence>
<dbReference type="InterPro" id="IPR010617">
    <property type="entry name" value="TMEM175-like"/>
</dbReference>
<evidence type="ECO:0000256" key="3">
    <source>
        <dbReference type="ARBA" id="ARBA00022448"/>
    </source>
</evidence>
<evidence type="ECO:0000256" key="1">
    <source>
        <dbReference type="ARBA" id="ARBA00004141"/>
    </source>
</evidence>
<dbReference type="GO" id="GO:0005267">
    <property type="term" value="F:potassium channel activity"/>
    <property type="evidence" value="ECO:0007669"/>
    <property type="project" value="UniProtKB-KW"/>
</dbReference>
<proteinExistence type="inferred from homology"/>
<keyword evidence="5 13" id="KW-0812">Transmembrane</keyword>
<evidence type="ECO:0000256" key="12">
    <source>
        <dbReference type="ARBA" id="ARBA00034430"/>
    </source>
</evidence>
<organism evidence="14 15">
    <name type="scientific">Hymenobacter psychrophilus</name>
    <dbReference type="NCBI Taxonomy" id="651662"/>
    <lineage>
        <taxon>Bacteria</taxon>
        <taxon>Pseudomonadati</taxon>
        <taxon>Bacteroidota</taxon>
        <taxon>Cytophagia</taxon>
        <taxon>Cytophagales</taxon>
        <taxon>Hymenobacteraceae</taxon>
        <taxon>Hymenobacter</taxon>
    </lineage>
</organism>
<sequence>MKAKNVIQGLWRTASPPLNDVLCPCSNQPYPTRIKQRLEAFSDGVLAIIITIVMLEIKVPHGQANWAALQPLLPVFLSYVLSFVYVGIYWNNHHLMLGSAHGISGSVLWANSHLLFWLSLVPFATGWMGENNFAPLPMAAYGFVLLMASVAYFILQSVLVRAQKPNSTLARALGPDWKGKLSPLLYTLGIGASFWQPWLAGAAYVAVALMWLVPDQRFGRDTAPEAM</sequence>
<feature type="transmembrane region" description="Helical" evidence="13">
    <location>
        <begin position="183"/>
        <end position="213"/>
    </location>
</feature>
<dbReference type="STRING" id="651662.SAMN04488069_101410"/>
<keyword evidence="7" id="KW-0630">Potassium</keyword>
<feature type="transmembrane region" description="Helical" evidence="13">
    <location>
        <begin position="71"/>
        <end position="90"/>
    </location>
</feature>
<feature type="transmembrane region" description="Helical" evidence="13">
    <location>
        <begin position="140"/>
        <end position="162"/>
    </location>
</feature>
<feature type="transmembrane region" description="Helical" evidence="13">
    <location>
        <begin position="102"/>
        <end position="120"/>
    </location>
</feature>
<evidence type="ECO:0000256" key="13">
    <source>
        <dbReference type="SAM" id="Phobius"/>
    </source>
</evidence>
<protein>
    <submittedName>
        <fullName evidence="14">Uncharacterized membrane protein</fullName>
    </submittedName>
</protein>
<keyword evidence="10 13" id="KW-0472">Membrane</keyword>
<comment type="similarity">
    <text evidence="2">Belongs to the TMEM175 family.</text>
</comment>
<comment type="subcellular location">
    <subcellularLocation>
        <location evidence="1">Membrane</location>
        <topology evidence="1">Multi-pass membrane protein</topology>
    </subcellularLocation>
</comment>
<evidence type="ECO:0000313" key="14">
    <source>
        <dbReference type="EMBL" id="SDX45014.1"/>
    </source>
</evidence>
<keyword evidence="15" id="KW-1185">Reference proteome</keyword>
<keyword evidence="4" id="KW-0633">Potassium transport</keyword>
<dbReference type="Pfam" id="PF06736">
    <property type="entry name" value="TMEM175"/>
    <property type="match status" value="1"/>
</dbReference>
<dbReference type="GO" id="GO:0016020">
    <property type="term" value="C:membrane"/>
    <property type="evidence" value="ECO:0007669"/>
    <property type="project" value="UniProtKB-SubCell"/>
</dbReference>
<comment type="catalytic activity">
    <reaction evidence="12">
        <text>K(+)(in) = K(+)(out)</text>
        <dbReference type="Rhea" id="RHEA:29463"/>
        <dbReference type="ChEBI" id="CHEBI:29103"/>
    </reaction>
</comment>
<reference evidence="15" key="1">
    <citation type="submission" date="2016-10" db="EMBL/GenBank/DDBJ databases">
        <authorList>
            <person name="Varghese N."/>
            <person name="Submissions S."/>
        </authorList>
    </citation>
    <scope>NUCLEOTIDE SEQUENCE [LARGE SCALE GENOMIC DNA]</scope>
    <source>
        <strain evidence="15">CGMCC 1.8975</strain>
    </source>
</reference>
<dbReference type="EMBL" id="FNOV01000001">
    <property type="protein sequence ID" value="SDX45014.1"/>
    <property type="molecule type" value="Genomic_DNA"/>
</dbReference>
<evidence type="ECO:0000313" key="15">
    <source>
        <dbReference type="Proteomes" id="UP000199249"/>
    </source>
</evidence>
<keyword evidence="6" id="KW-0631">Potassium channel</keyword>
<keyword evidence="8 13" id="KW-1133">Transmembrane helix</keyword>
<evidence type="ECO:0000256" key="7">
    <source>
        <dbReference type="ARBA" id="ARBA00022958"/>
    </source>
</evidence>
<keyword evidence="3" id="KW-0813">Transport</keyword>
<accession>A0A1H3BUJ1</accession>
<feature type="transmembrane region" description="Helical" evidence="13">
    <location>
        <begin position="40"/>
        <end position="59"/>
    </location>
</feature>
<evidence type="ECO:0000256" key="4">
    <source>
        <dbReference type="ARBA" id="ARBA00022538"/>
    </source>
</evidence>
<evidence type="ECO:0000256" key="5">
    <source>
        <dbReference type="ARBA" id="ARBA00022692"/>
    </source>
</evidence>
<evidence type="ECO:0000256" key="6">
    <source>
        <dbReference type="ARBA" id="ARBA00022826"/>
    </source>
</evidence>
<evidence type="ECO:0000256" key="10">
    <source>
        <dbReference type="ARBA" id="ARBA00023136"/>
    </source>
</evidence>
<keyword evidence="11" id="KW-0407">Ion channel</keyword>
<dbReference type="AlphaFoldDB" id="A0A1H3BUJ1"/>
<dbReference type="Proteomes" id="UP000199249">
    <property type="component" value="Unassembled WGS sequence"/>
</dbReference>
<evidence type="ECO:0000256" key="8">
    <source>
        <dbReference type="ARBA" id="ARBA00022989"/>
    </source>
</evidence>
<name>A0A1H3BUJ1_9BACT</name>
<evidence type="ECO:0000256" key="9">
    <source>
        <dbReference type="ARBA" id="ARBA00023065"/>
    </source>
</evidence>
<keyword evidence="9" id="KW-0406">Ion transport</keyword>
<gene>
    <name evidence="14" type="ORF">SAMN04488069_101410</name>
</gene>